<name>V6IV74_9BACL</name>
<evidence type="ECO:0000259" key="8">
    <source>
        <dbReference type="PROSITE" id="PS50893"/>
    </source>
</evidence>
<dbReference type="InterPro" id="IPR050086">
    <property type="entry name" value="MetN_ABC_transporter-like"/>
</dbReference>
<dbReference type="PANTHER" id="PTHR43166:SF35">
    <property type="entry name" value="L-CYSTINE IMPORT ATP-BINDING PROTEIN TCYN"/>
    <property type="match status" value="1"/>
</dbReference>
<dbReference type="CDD" id="cd03262">
    <property type="entry name" value="ABC_HisP_GlnQ"/>
    <property type="match status" value="1"/>
</dbReference>
<proteinExistence type="inferred from homology"/>
<dbReference type="GO" id="GO:0016887">
    <property type="term" value="F:ATP hydrolysis activity"/>
    <property type="evidence" value="ECO:0007669"/>
    <property type="project" value="InterPro"/>
</dbReference>
<keyword evidence="6" id="KW-0067">ATP-binding</keyword>
<dbReference type="InterPro" id="IPR003593">
    <property type="entry name" value="AAA+_ATPase"/>
</dbReference>
<evidence type="ECO:0000256" key="1">
    <source>
        <dbReference type="ARBA" id="ARBA00004202"/>
    </source>
</evidence>
<organism evidence="9 10">
    <name type="scientific">Sporolactobacillus laevolacticus DSM 442</name>
    <dbReference type="NCBI Taxonomy" id="1395513"/>
    <lineage>
        <taxon>Bacteria</taxon>
        <taxon>Bacillati</taxon>
        <taxon>Bacillota</taxon>
        <taxon>Bacilli</taxon>
        <taxon>Bacillales</taxon>
        <taxon>Sporolactobacillaceae</taxon>
        <taxon>Sporolactobacillus</taxon>
    </lineage>
</organism>
<dbReference type="PIRSF" id="PIRSF039085">
    <property type="entry name" value="ABC_ATPase_HisP"/>
    <property type="match status" value="1"/>
</dbReference>
<dbReference type="EMBL" id="AWTC01000015">
    <property type="protein sequence ID" value="EST10990.1"/>
    <property type="molecule type" value="Genomic_DNA"/>
</dbReference>
<dbReference type="Gene3D" id="3.40.50.300">
    <property type="entry name" value="P-loop containing nucleotide triphosphate hydrolases"/>
    <property type="match status" value="1"/>
</dbReference>
<dbReference type="InterPro" id="IPR017871">
    <property type="entry name" value="ABC_transporter-like_CS"/>
</dbReference>
<keyword evidence="4" id="KW-1003">Cell membrane</keyword>
<evidence type="ECO:0000256" key="6">
    <source>
        <dbReference type="ARBA" id="ARBA00022840"/>
    </source>
</evidence>
<dbReference type="SMART" id="SM00382">
    <property type="entry name" value="AAA"/>
    <property type="match status" value="1"/>
</dbReference>
<dbReference type="GO" id="GO:0005524">
    <property type="term" value="F:ATP binding"/>
    <property type="evidence" value="ECO:0007669"/>
    <property type="project" value="UniProtKB-KW"/>
</dbReference>
<protein>
    <submittedName>
        <fullName evidence="9">ABC transporter</fullName>
    </submittedName>
</protein>
<dbReference type="PROSITE" id="PS50893">
    <property type="entry name" value="ABC_TRANSPORTER_2"/>
    <property type="match status" value="1"/>
</dbReference>
<dbReference type="eggNOG" id="COG1126">
    <property type="taxonomic scope" value="Bacteria"/>
</dbReference>
<dbReference type="AlphaFoldDB" id="V6IV74"/>
<dbReference type="Pfam" id="PF00005">
    <property type="entry name" value="ABC_tran"/>
    <property type="match status" value="1"/>
</dbReference>
<evidence type="ECO:0000256" key="4">
    <source>
        <dbReference type="ARBA" id="ARBA00022475"/>
    </source>
</evidence>
<dbReference type="OrthoDB" id="1679618at2"/>
<dbReference type="FunFam" id="3.40.50.300:FF:000056">
    <property type="entry name" value="Cell division ATP-binding protein FtsE"/>
    <property type="match status" value="1"/>
</dbReference>
<dbReference type="Proteomes" id="UP000018296">
    <property type="component" value="Unassembled WGS sequence"/>
</dbReference>
<feature type="domain" description="ABC transporter" evidence="8">
    <location>
        <begin position="2"/>
        <end position="239"/>
    </location>
</feature>
<evidence type="ECO:0000256" key="3">
    <source>
        <dbReference type="ARBA" id="ARBA00022448"/>
    </source>
</evidence>
<dbReference type="InterPro" id="IPR027417">
    <property type="entry name" value="P-loop_NTPase"/>
</dbReference>
<sequence length="247" mass="27676">MIQLENITKSYKKNHVLNNINLTISKGEVVTLIGPSGAGKTTLLRLLNWLEVPDSGKITVADAAIDAAKYTKHDVRNLRGQSSMVFQHYNLFKNRTVLENVADSLIVVSKMKKKDAFEKAEALLKKVGMSDKLLDYPANLSGGQQQRVGIARALAVDPKVMLFDEPTSALDPEWVGEILHLIKEIAAQGMTMILVSHEMRFVRSVATRIIFLEHGELVEDSNPKDLFEKSKNVRTQAFLQKLTYEEE</sequence>
<gene>
    <name evidence="9" type="ORF">P343_14350</name>
</gene>
<comment type="similarity">
    <text evidence="2">Belongs to the ABC transporter superfamily.</text>
</comment>
<reference evidence="9 10" key="1">
    <citation type="journal article" date="2013" name="Genome Announc.">
        <title>Genome Sequence of Sporolactobacillus laevolacticus DSM442, an Efficient Polymer-Grade D-Lactate Producer from Agricultural Waste Cottonseed as a Nitrogen Source.</title>
        <authorList>
            <person name="Wang H."/>
            <person name="Wang L."/>
            <person name="Ju J."/>
            <person name="Yu B."/>
            <person name="Ma Y."/>
        </authorList>
    </citation>
    <scope>NUCLEOTIDE SEQUENCE [LARGE SCALE GENOMIC DNA]</scope>
    <source>
        <strain evidence="9 10">DSM 442</strain>
    </source>
</reference>
<dbReference type="PANTHER" id="PTHR43166">
    <property type="entry name" value="AMINO ACID IMPORT ATP-BINDING PROTEIN"/>
    <property type="match status" value="1"/>
</dbReference>
<evidence type="ECO:0000256" key="5">
    <source>
        <dbReference type="ARBA" id="ARBA00022741"/>
    </source>
</evidence>
<comment type="caution">
    <text evidence="9">The sequence shown here is derived from an EMBL/GenBank/DDBJ whole genome shotgun (WGS) entry which is preliminary data.</text>
</comment>
<evidence type="ECO:0000256" key="7">
    <source>
        <dbReference type="ARBA" id="ARBA00023136"/>
    </source>
</evidence>
<evidence type="ECO:0000313" key="9">
    <source>
        <dbReference type="EMBL" id="EST10990.1"/>
    </source>
</evidence>
<evidence type="ECO:0000313" key="10">
    <source>
        <dbReference type="Proteomes" id="UP000018296"/>
    </source>
</evidence>
<keyword evidence="7" id="KW-0472">Membrane</keyword>
<dbReference type="InterPro" id="IPR030679">
    <property type="entry name" value="ABC_ATPase_HisP-typ"/>
</dbReference>
<dbReference type="PROSITE" id="PS00211">
    <property type="entry name" value="ABC_TRANSPORTER_1"/>
    <property type="match status" value="1"/>
</dbReference>
<keyword evidence="10" id="KW-1185">Reference proteome</keyword>
<keyword evidence="3" id="KW-0813">Transport</keyword>
<comment type="subcellular location">
    <subcellularLocation>
        <location evidence="1">Cell membrane</location>
        <topology evidence="1">Peripheral membrane protein</topology>
    </subcellularLocation>
</comment>
<accession>V6IV74</accession>
<dbReference type="STRING" id="1395513.P343_14350"/>
<keyword evidence="5" id="KW-0547">Nucleotide-binding</keyword>
<dbReference type="RefSeq" id="WP_023511100.1">
    <property type="nucleotide sequence ID" value="NZ_AWTC01000015.1"/>
</dbReference>
<dbReference type="GO" id="GO:0015424">
    <property type="term" value="F:ABC-type amino acid transporter activity"/>
    <property type="evidence" value="ECO:0007669"/>
    <property type="project" value="InterPro"/>
</dbReference>
<dbReference type="SUPFAM" id="SSF52540">
    <property type="entry name" value="P-loop containing nucleoside triphosphate hydrolases"/>
    <property type="match status" value="1"/>
</dbReference>
<dbReference type="InterPro" id="IPR003439">
    <property type="entry name" value="ABC_transporter-like_ATP-bd"/>
</dbReference>
<evidence type="ECO:0000256" key="2">
    <source>
        <dbReference type="ARBA" id="ARBA00005417"/>
    </source>
</evidence>
<dbReference type="PATRIC" id="fig|1395513.3.peg.2912"/>
<dbReference type="GO" id="GO:0005886">
    <property type="term" value="C:plasma membrane"/>
    <property type="evidence" value="ECO:0007669"/>
    <property type="project" value="UniProtKB-SubCell"/>
</dbReference>